<accession>A0A1M5ZNH0</accession>
<keyword evidence="1" id="KW-0812">Transmembrane</keyword>
<sequence length="206" mass="20493">MSTPSLLRTIGIRACAAAGLALVSAAALAHPGHEQGLSGGMFAAGLLHPLTGADHLLAMLAVGMWAALSHADIRQAIRTPASFLCLLLLGALAGIAGFGPPAVEPFIMASLLVLGLLLASRIAMPGWMGAALVGFFALFHGAAHGAELPAGHSAAAFIAGFMLSTLALHLIGLAGGFALKHRAPWLARLAGAGIAAYGVALFAGAA</sequence>
<proteinExistence type="predicted"/>
<dbReference type="InterPro" id="IPR007038">
    <property type="entry name" value="HupE_UreJ"/>
</dbReference>
<dbReference type="STRING" id="658167.SAMN04488135_11641"/>
<dbReference type="Proteomes" id="UP000184226">
    <property type="component" value="Unassembled WGS sequence"/>
</dbReference>
<feature type="transmembrane region" description="Helical" evidence="1">
    <location>
        <begin position="45"/>
        <end position="68"/>
    </location>
</feature>
<organism evidence="3 4">
    <name type="scientific">Pollutimonas bauzanensis</name>
    <dbReference type="NCBI Taxonomy" id="658167"/>
    <lineage>
        <taxon>Bacteria</taxon>
        <taxon>Pseudomonadati</taxon>
        <taxon>Pseudomonadota</taxon>
        <taxon>Betaproteobacteria</taxon>
        <taxon>Burkholderiales</taxon>
        <taxon>Alcaligenaceae</taxon>
        <taxon>Pollutimonas</taxon>
    </lineage>
</organism>
<protein>
    <submittedName>
        <fullName evidence="3">Urease accessory protein</fullName>
    </submittedName>
</protein>
<dbReference type="PIRSF" id="PIRSF016919">
    <property type="entry name" value="HupE_UreJ"/>
    <property type="match status" value="1"/>
</dbReference>
<dbReference type="Pfam" id="PF04955">
    <property type="entry name" value="HupE_UreJ"/>
    <property type="match status" value="1"/>
</dbReference>
<feature type="transmembrane region" description="Helical" evidence="1">
    <location>
        <begin position="155"/>
        <end position="179"/>
    </location>
</feature>
<keyword evidence="4" id="KW-1185">Reference proteome</keyword>
<dbReference type="AlphaFoldDB" id="A0A1M5ZNH0"/>
<reference evidence="3 4" key="1">
    <citation type="submission" date="2016-11" db="EMBL/GenBank/DDBJ databases">
        <authorList>
            <person name="Jaros S."/>
            <person name="Januszkiewicz K."/>
            <person name="Wedrychowicz H."/>
        </authorList>
    </citation>
    <scope>NUCLEOTIDE SEQUENCE [LARGE SCALE GENOMIC DNA]</scope>
    <source>
        <strain evidence="3 4">CGMCC 1.10190</strain>
    </source>
</reference>
<evidence type="ECO:0000256" key="1">
    <source>
        <dbReference type="SAM" id="Phobius"/>
    </source>
</evidence>
<feature type="transmembrane region" description="Helical" evidence="1">
    <location>
        <begin position="186"/>
        <end position="205"/>
    </location>
</feature>
<gene>
    <name evidence="3" type="ORF">SAMN04488135_11641</name>
</gene>
<dbReference type="EMBL" id="FQXE01000016">
    <property type="protein sequence ID" value="SHI25463.1"/>
    <property type="molecule type" value="Genomic_DNA"/>
</dbReference>
<evidence type="ECO:0000313" key="4">
    <source>
        <dbReference type="Proteomes" id="UP000184226"/>
    </source>
</evidence>
<evidence type="ECO:0000256" key="2">
    <source>
        <dbReference type="SAM" id="SignalP"/>
    </source>
</evidence>
<keyword evidence="1" id="KW-0472">Membrane</keyword>
<keyword evidence="1" id="KW-1133">Transmembrane helix</keyword>
<feature type="chain" id="PRO_5009915489" evidence="2">
    <location>
        <begin position="30"/>
        <end position="206"/>
    </location>
</feature>
<dbReference type="OrthoDB" id="9808192at2"/>
<dbReference type="RefSeq" id="WP_073108056.1">
    <property type="nucleotide sequence ID" value="NZ_FQXE01000016.1"/>
</dbReference>
<feature type="transmembrane region" description="Helical" evidence="1">
    <location>
        <begin position="80"/>
        <end position="96"/>
    </location>
</feature>
<keyword evidence="2" id="KW-0732">Signal</keyword>
<evidence type="ECO:0000313" key="3">
    <source>
        <dbReference type="EMBL" id="SHI25463.1"/>
    </source>
</evidence>
<feature type="signal peptide" evidence="2">
    <location>
        <begin position="1"/>
        <end position="29"/>
    </location>
</feature>
<feature type="transmembrane region" description="Helical" evidence="1">
    <location>
        <begin position="126"/>
        <end position="143"/>
    </location>
</feature>
<name>A0A1M5ZNH0_9BURK</name>